<accession>A0A6H5G703</accession>
<feature type="non-terminal residue" evidence="3">
    <location>
        <position position="246"/>
    </location>
</feature>
<dbReference type="Proteomes" id="UP000479000">
    <property type="component" value="Unassembled WGS sequence"/>
</dbReference>
<name>A0A6H5G703_9HEMI</name>
<proteinExistence type="predicted"/>
<keyword evidence="2" id="KW-0812">Transmembrane</keyword>
<evidence type="ECO:0000256" key="1">
    <source>
        <dbReference type="SAM" id="MobiDB-lite"/>
    </source>
</evidence>
<evidence type="ECO:0000313" key="3">
    <source>
        <dbReference type="EMBL" id="CAA9998550.1"/>
    </source>
</evidence>
<sequence length="246" mass="27626">MFGDFKVSNKDLVLVSEDTKMPLPAPLSFEDYLGTVTGQDYKPRLTTDLQELRKKELVKLRSFDWLFYILTTLVAALCFLFILTLSNDSLYYNVRAIRDGLSFPHGWDEKTRRMSPPINSVHSKKNQIGLVIVLPVLVYYKGRGTGGLITMPTYAHALGIVSRIISRKHSDTDQLISSVALVVAIILSKLCVGAFAGKYFVSEAEVKRKYTTRVIPVKPVQIDDVGEKSKKDKTLRSSKRDSPPPD</sequence>
<protein>
    <submittedName>
        <fullName evidence="3">Uncharacterized protein</fullName>
    </submittedName>
</protein>
<dbReference type="EMBL" id="CADCXU010007214">
    <property type="protein sequence ID" value="CAA9998550.1"/>
    <property type="molecule type" value="Genomic_DNA"/>
</dbReference>
<keyword evidence="2" id="KW-1133">Transmembrane helix</keyword>
<organism evidence="3 4">
    <name type="scientific">Nesidiocoris tenuis</name>
    <dbReference type="NCBI Taxonomy" id="355587"/>
    <lineage>
        <taxon>Eukaryota</taxon>
        <taxon>Metazoa</taxon>
        <taxon>Ecdysozoa</taxon>
        <taxon>Arthropoda</taxon>
        <taxon>Hexapoda</taxon>
        <taxon>Insecta</taxon>
        <taxon>Pterygota</taxon>
        <taxon>Neoptera</taxon>
        <taxon>Paraneoptera</taxon>
        <taxon>Hemiptera</taxon>
        <taxon>Heteroptera</taxon>
        <taxon>Panheteroptera</taxon>
        <taxon>Cimicomorpha</taxon>
        <taxon>Miridae</taxon>
        <taxon>Dicyphina</taxon>
        <taxon>Nesidiocoris</taxon>
    </lineage>
</organism>
<feature type="transmembrane region" description="Helical" evidence="2">
    <location>
        <begin position="175"/>
        <end position="201"/>
    </location>
</feature>
<keyword evidence="2" id="KW-0472">Membrane</keyword>
<reference evidence="3 4" key="1">
    <citation type="submission" date="2020-02" db="EMBL/GenBank/DDBJ databases">
        <authorList>
            <person name="Ferguson B K."/>
        </authorList>
    </citation>
    <scope>NUCLEOTIDE SEQUENCE [LARGE SCALE GENOMIC DNA]</scope>
</reference>
<evidence type="ECO:0000256" key="2">
    <source>
        <dbReference type="SAM" id="Phobius"/>
    </source>
</evidence>
<gene>
    <name evidence="3" type="ORF">NTEN_LOCUS4833</name>
</gene>
<feature type="region of interest" description="Disordered" evidence="1">
    <location>
        <begin position="225"/>
        <end position="246"/>
    </location>
</feature>
<evidence type="ECO:0000313" key="4">
    <source>
        <dbReference type="Proteomes" id="UP000479000"/>
    </source>
</evidence>
<dbReference type="AlphaFoldDB" id="A0A6H5G703"/>
<keyword evidence="4" id="KW-1185">Reference proteome</keyword>
<feature type="transmembrane region" description="Helical" evidence="2">
    <location>
        <begin position="65"/>
        <end position="85"/>
    </location>
</feature>